<keyword evidence="3" id="KW-1185">Reference proteome</keyword>
<comment type="caution">
    <text evidence="2">The sequence shown here is derived from an EMBL/GenBank/DDBJ whole genome shotgun (WGS) entry which is preliminary data.</text>
</comment>
<feature type="region of interest" description="Disordered" evidence="1">
    <location>
        <begin position="55"/>
        <end position="74"/>
    </location>
</feature>
<reference evidence="2" key="1">
    <citation type="journal article" date="2021" name="bioRxiv">
        <title>Whole Genome Assembly and Annotation of Northern Wild Rice, Zizania palustris L., Supports a Whole Genome Duplication in the Zizania Genus.</title>
        <authorList>
            <person name="Haas M."/>
            <person name="Kono T."/>
            <person name="Macchietto M."/>
            <person name="Millas R."/>
            <person name="McGilp L."/>
            <person name="Shao M."/>
            <person name="Duquette J."/>
            <person name="Hirsch C.N."/>
            <person name="Kimball J."/>
        </authorList>
    </citation>
    <scope>NUCLEOTIDE SEQUENCE</scope>
    <source>
        <tissue evidence="2">Fresh leaf tissue</tissue>
    </source>
</reference>
<evidence type="ECO:0000313" key="2">
    <source>
        <dbReference type="EMBL" id="KAG8091840.1"/>
    </source>
</evidence>
<dbReference type="OrthoDB" id="438179at2759"/>
<dbReference type="Proteomes" id="UP000729402">
    <property type="component" value="Unassembled WGS sequence"/>
</dbReference>
<name>A0A8J6BSV9_ZIZPA</name>
<evidence type="ECO:0000256" key="1">
    <source>
        <dbReference type="SAM" id="MobiDB-lite"/>
    </source>
</evidence>
<accession>A0A8J6BSV9</accession>
<gene>
    <name evidence="2" type="ORF">GUJ93_ZPchr0012g20124</name>
</gene>
<reference evidence="2" key="2">
    <citation type="submission" date="2021-02" db="EMBL/GenBank/DDBJ databases">
        <authorList>
            <person name="Kimball J.A."/>
            <person name="Haas M.W."/>
            <person name="Macchietto M."/>
            <person name="Kono T."/>
            <person name="Duquette J."/>
            <person name="Shao M."/>
        </authorList>
    </citation>
    <scope>NUCLEOTIDE SEQUENCE</scope>
    <source>
        <tissue evidence="2">Fresh leaf tissue</tissue>
    </source>
</reference>
<evidence type="ECO:0000313" key="3">
    <source>
        <dbReference type="Proteomes" id="UP000729402"/>
    </source>
</evidence>
<organism evidence="2 3">
    <name type="scientific">Zizania palustris</name>
    <name type="common">Northern wild rice</name>
    <dbReference type="NCBI Taxonomy" id="103762"/>
    <lineage>
        <taxon>Eukaryota</taxon>
        <taxon>Viridiplantae</taxon>
        <taxon>Streptophyta</taxon>
        <taxon>Embryophyta</taxon>
        <taxon>Tracheophyta</taxon>
        <taxon>Spermatophyta</taxon>
        <taxon>Magnoliopsida</taxon>
        <taxon>Liliopsida</taxon>
        <taxon>Poales</taxon>
        <taxon>Poaceae</taxon>
        <taxon>BOP clade</taxon>
        <taxon>Oryzoideae</taxon>
        <taxon>Oryzeae</taxon>
        <taxon>Zizaniinae</taxon>
        <taxon>Zizania</taxon>
    </lineage>
</organism>
<protein>
    <submittedName>
        <fullName evidence="2">Uncharacterized protein</fullName>
    </submittedName>
</protein>
<dbReference type="EMBL" id="JAAALK010000080">
    <property type="protein sequence ID" value="KAG8091840.1"/>
    <property type="molecule type" value="Genomic_DNA"/>
</dbReference>
<proteinExistence type="predicted"/>
<sequence>MYVCGVTPCDFSHARAYVAFDVLYRILMAALDHLMAPLRAINNNLSDLIEEAAAKTRTTEEETAETTGRIRSLA</sequence>
<dbReference type="AlphaFoldDB" id="A0A8J6BSV9"/>